<comment type="caution">
    <text evidence="11">The sequence shown here is derived from an EMBL/GenBank/DDBJ whole genome shotgun (WGS) entry which is preliminary data.</text>
</comment>
<evidence type="ECO:0000256" key="7">
    <source>
        <dbReference type="ARBA" id="ARBA00044228"/>
    </source>
</evidence>
<feature type="compositionally biased region" description="Polar residues" evidence="10">
    <location>
        <begin position="1"/>
        <end position="21"/>
    </location>
</feature>
<feature type="compositionally biased region" description="Low complexity" evidence="10">
    <location>
        <begin position="281"/>
        <end position="297"/>
    </location>
</feature>
<feature type="region of interest" description="Disordered" evidence="10">
    <location>
        <begin position="1"/>
        <end position="22"/>
    </location>
</feature>
<comment type="subcellular location">
    <subcellularLocation>
        <location evidence="1">Cytoplasm</location>
        <location evidence="1">Cytosol</location>
    </subcellularLocation>
</comment>
<evidence type="ECO:0000256" key="10">
    <source>
        <dbReference type="SAM" id="MobiDB-lite"/>
    </source>
</evidence>
<protein>
    <recommendedName>
        <fullName evidence="6">Translation initiation factor eIF2B subunit beta</fullName>
    </recommendedName>
    <alternativeName>
        <fullName evidence="7">eIF2B GDP-GTP exchange factor subunit beta</fullName>
    </alternativeName>
</protein>
<organism evidence="11 12">
    <name type="scientific">Cystoisospora suis</name>
    <dbReference type="NCBI Taxonomy" id="483139"/>
    <lineage>
        <taxon>Eukaryota</taxon>
        <taxon>Sar</taxon>
        <taxon>Alveolata</taxon>
        <taxon>Apicomplexa</taxon>
        <taxon>Conoidasida</taxon>
        <taxon>Coccidia</taxon>
        <taxon>Eucoccidiorida</taxon>
        <taxon>Eimeriorina</taxon>
        <taxon>Sarcocystidae</taxon>
        <taxon>Cystoisospora</taxon>
    </lineage>
</organism>
<proteinExistence type="inferred from homology"/>
<reference evidence="11 12" key="1">
    <citation type="journal article" date="2017" name="Int. J. Parasitol.">
        <title>The genome of the protozoan parasite Cystoisospora suis and a reverse vaccinology approach to identify vaccine candidates.</title>
        <authorList>
            <person name="Palmieri N."/>
            <person name="Shrestha A."/>
            <person name="Ruttkowski B."/>
            <person name="Beck T."/>
            <person name="Vogl C."/>
            <person name="Tomley F."/>
            <person name="Blake D.P."/>
            <person name="Joachim A."/>
        </authorList>
    </citation>
    <scope>NUCLEOTIDE SEQUENCE [LARGE SCALE GENOMIC DNA]</scope>
    <source>
        <strain evidence="11 12">Wien I</strain>
    </source>
</reference>
<dbReference type="Proteomes" id="UP000221165">
    <property type="component" value="Unassembled WGS sequence"/>
</dbReference>
<keyword evidence="5" id="KW-0648">Protein biosynthesis</keyword>
<dbReference type="GeneID" id="94425465"/>
<dbReference type="InterPro" id="IPR051855">
    <property type="entry name" value="eIF2B_beta_subunit"/>
</dbReference>
<sequence length="735" mass="80117">MSNSFSLSSVWPSPDTVQQQAARDGVTFRTVYGMDLRGNLSHKTTCGKMLESGDLGCTYTSRRDGSRPQDLRALLFSGESHARTSREKDFRESLSCRSADAREKLGPPPLLSYVPPPECFCCSLTFSKEGEKKTPSDNDSVKRGPPESGSKEDAKTDTPGVSGRDAVSAGSATPANNSKEWSAPFIDALILQLRRRELHGSHQAARRTAEVLRRVVDIYPWTTTQGLIEVVKQVGRRLIRANPMEFLVANVVRRVLCIIRMEHYKHVDLHRHQQNQHAPDRPLLASSSLPLPDKSSPVVKCRKCLSSESKKRKDNTEEGPEGELAAPRGRSNSSVCGDRTATSSSLPHDDRKELGKSGRSCCECGCPRRVKSPDSGKESTTTEGGSSKEDGSRRTSTPTKTASYDRRCITPPLSSLQSSGSGRGGRGTAGSSPLHMNSKRGGGNWASSTQQDYRQLNSKWTLQRAAPSMAMYFDPYAAADADDLLLPIPSTVKQSIFEGISELVAEVDSAWEEGDDVRTACFLNGDCILTYGYSLAVERLLKAIHRRNQGEGESGTSRRKKGRIRCSFQVIVLGGDAEQGGKKMAENLVASGIKTAYVADGALFAVMHKVDKVLLGTTAVLSSGGAVTVSGARYVADAAKAFSKPVLVVAPLFKLTHLPVYDHHSRNELLPPGLMLHDSGVDMEDVSIRIPLYDYIPDHLLTVFITEIGPIDPSYLFTLSTQRYHIDDLDLCAVD</sequence>
<dbReference type="InterPro" id="IPR000649">
    <property type="entry name" value="IF-2B-related"/>
</dbReference>
<evidence type="ECO:0000256" key="2">
    <source>
        <dbReference type="ARBA" id="ARBA00007251"/>
    </source>
</evidence>
<evidence type="ECO:0000256" key="1">
    <source>
        <dbReference type="ARBA" id="ARBA00004514"/>
    </source>
</evidence>
<dbReference type="GO" id="GO:0005851">
    <property type="term" value="C:eukaryotic translation initiation factor 2B complex"/>
    <property type="evidence" value="ECO:0007669"/>
    <property type="project" value="TreeGrafter"/>
</dbReference>
<dbReference type="GO" id="GO:0005085">
    <property type="term" value="F:guanyl-nucleotide exchange factor activity"/>
    <property type="evidence" value="ECO:0007669"/>
    <property type="project" value="TreeGrafter"/>
</dbReference>
<dbReference type="AlphaFoldDB" id="A0A2C6L672"/>
<dbReference type="InterPro" id="IPR042529">
    <property type="entry name" value="IF_2B-like_C"/>
</dbReference>
<evidence type="ECO:0000313" key="12">
    <source>
        <dbReference type="Proteomes" id="UP000221165"/>
    </source>
</evidence>
<evidence type="ECO:0000256" key="8">
    <source>
        <dbReference type="ARBA" id="ARBA00046432"/>
    </source>
</evidence>
<dbReference type="EMBL" id="MIGC01000853">
    <property type="protein sequence ID" value="PHJ24097.1"/>
    <property type="molecule type" value="Genomic_DNA"/>
</dbReference>
<dbReference type="Pfam" id="PF01008">
    <property type="entry name" value="IF-2B"/>
    <property type="match status" value="2"/>
</dbReference>
<dbReference type="InterPro" id="IPR037171">
    <property type="entry name" value="NagB/RpiA_transferase-like"/>
</dbReference>
<dbReference type="Gene3D" id="3.40.50.10470">
    <property type="entry name" value="Translation initiation factor eif-2b, domain 2"/>
    <property type="match status" value="1"/>
</dbReference>
<dbReference type="VEuPathDB" id="ToxoDB:CSUI_002052"/>
<evidence type="ECO:0000256" key="4">
    <source>
        <dbReference type="ARBA" id="ARBA00022540"/>
    </source>
</evidence>
<dbReference type="SUPFAM" id="SSF100950">
    <property type="entry name" value="NagB/RpiA/CoA transferase-like"/>
    <property type="match status" value="1"/>
</dbReference>
<evidence type="ECO:0000313" key="11">
    <source>
        <dbReference type="EMBL" id="PHJ24097.1"/>
    </source>
</evidence>
<feature type="compositionally biased region" description="Polar residues" evidence="10">
    <location>
        <begin position="330"/>
        <end position="346"/>
    </location>
</feature>
<keyword evidence="4 11" id="KW-0396">Initiation factor</keyword>
<accession>A0A2C6L672</accession>
<comment type="subunit">
    <text evidence="8">Component of the translation initiation factor 2B (eIF2B) complex which is a heterodecamer of two sets of five different subunits: alpha, beta, gamma, delta and epsilon. Subunits alpha, beta and delta comprise a regulatory subcomplex and subunits epsilon and gamma comprise a catalytic subcomplex. Within the complex, the hexameric regulatory complex resides at the center, with the two heterodimeric catalytic subcomplexes bound on opposite sides.</text>
</comment>
<dbReference type="PANTHER" id="PTHR45859:SF1">
    <property type="entry name" value="TRANSLATION INITIATION FACTOR EIF-2B SUBUNIT BETA"/>
    <property type="match status" value="1"/>
</dbReference>
<name>A0A2C6L672_9APIC</name>
<evidence type="ECO:0000256" key="5">
    <source>
        <dbReference type="ARBA" id="ARBA00022917"/>
    </source>
</evidence>
<gene>
    <name evidence="11" type="ORF">CSUI_002052</name>
</gene>
<dbReference type="GO" id="GO:0003743">
    <property type="term" value="F:translation initiation factor activity"/>
    <property type="evidence" value="ECO:0007669"/>
    <property type="project" value="UniProtKB-KW"/>
</dbReference>
<evidence type="ECO:0000256" key="9">
    <source>
        <dbReference type="RuleBase" id="RU003814"/>
    </source>
</evidence>
<comment type="similarity">
    <text evidence="2 9">Belongs to the eIF-2B alpha/beta/delta subunits family.</text>
</comment>
<dbReference type="OrthoDB" id="269919at2759"/>
<feature type="region of interest" description="Disordered" evidence="10">
    <location>
        <begin position="129"/>
        <end position="176"/>
    </location>
</feature>
<dbReference type="GO" id="GO:0005829">
    <property type="term" value="C:cytosol"/>
    <property type="evidence" value="ECO:0007669"/>
    <property type="project" value="UniProtKB-SubCell"/>
</dbReference>
<dbReference type="RefSeq" id="XP_067925771.1">
    <property type="nucleotide sequence ID" value="XM_068062254.1"/>
</dbReference>
<feature type="region of interest" description="Disordered" evidence="10">
    <location>
        <begin position="270"/>
        <end position="450"/>
    </location>
</feature>
<feature type="compositionally biased region" description="Basic and acidic residues" evidence="10">
    <location>
        <begin position="347"/>
        <end position="356"/>
    </location>
</feature>
<feature type="compositionally biased region" description="Basic and acidic residues" evidence="10">
    <location>
        <begin position="129"/>
        <end position="156"/>
    </location>
</feature>
<evidence type="ECO:0000256" key="6">
    <source>
        <dbReference type="ARBA" id="ARBA00044122"/>
    </source>
</evidence>
<evidence type="ECO:0000256" key="3">
    <source>
        <dbReference type="ARBA" id="ARBA00022490"/>
    </source>
</evidence>
<keyword evidence="12" id="KW-1185">Reference proteome</keyword>
<dbReference type="PANTHER" id="PTHR45859">
    <property type="entry name" value="TRANSLATION INITIATION FACTOR EIF-2B SUBUNIT BETA"/>
    <property type="match status" value="1"/>
</dbReference>
<keyword evidence="3" id="KW-0963">Cytoplasm</keyword>